<dbReference type="Pfam" id="PF00171">
    <property type="entry name" value="Aldedh"/>
    <property type="match status" value="2"/>
</dbReference>
<dbReference type="PANTHER" id="PTHR11063">
    <property type="entry name" value="GLUTAMATE SEMIALDEHYDE DEHYDROGENASE"/>
    <property type="match status" value="1"/>
</dbReference>
<evidence type="ECO:0000259" key="8">
    <source>
        <dbReference type="Pfam" id="PF00171"/>
    </source>
</evidence>
<dbReference type="GO" id="GO:0050661">
    <property type="term" value="F:NADP binding"/>
    <property type="evidence" value="ECO:0007669"/>
    <property type="project" value="InterPro"/>
</dbReference>
<dbReference type="CDD" id="cd07079">
    <property type="entry name" value="ALDH_F18-19_ProA-GPR"/>
    <property type="match status" value="1"/>
</dbReference>
<dbReference type="InterPro" id="IPR016163">
    <property type="entry name" value="Ald_DH_C"/>
</dbReference>
<dbReference type="UniPathway" id="UPA00098">
    <property type="reaction ID" value="UER00360"/>
</dbReference>
<dbReference type="InterPro" id="IPR020593">
    <property type="entry name" value="G-glutamylP_reductase_CS"/>
</dbReference>
<organism evidence="9 10">
    <name type="scientific">Cupriavidus necator (strain ATCC 43291 / DSM 13513 / CCUG 52238 / LMG 8453 / N-1)</name>
    <name type="common">Ralstonia eutropha</name>
    <dbReference type="NCBI Taxonomy" id="1042878"/>
    <lineage>
        <taxon>Bacteria</taxon>
        <taxon>Pseudomonadati</taxon>
        <taxon>Pseudomonadota</taxon>
        <taxon>Betaproteobacteria</taxon>
        <taxon>Burkholderiales</taxon>
        <taxon>Burkholderiaceae</taxon>
        <taxon>Cupriavidus</taxon>
    </lineage>
</organism>
<comment type="pathway">
    <text evidence="1 7">Amino-acid biosynthesis; L-proline biosynthesis; L-glutamate 5-semialdehyde from L-glutamate: step 2/2.</text>
</comment>
<dbReference type="HAMAP" id="MF_00412">
    <property type="entry name" value="ProA"/>
    <property type="match status" value="1"/>
</dbReference>
<dbReference type="AlphaFoldDB" id="G0EVX7"/>
<dbReference type="RefSeq" id="WP_013957964.1">
    <property type="nucleotide sequence ID" value="NC_015726.1"/>
</dbReference>
<dbReference type="GO" id="GO:0004350">
    <property type="term" value="F:glutamate-5-semialdehyde dehydrogenase activity"/>
    <property type="evidence" value="ECO:0007669"/>
    <property type="project" value="UniProtKB-UniRule"/>
</dbReference>
<dbReference type="InterPro" id="IPR000965">
    <property type="entry name" value="GPR_dom"/>
</dbReference>
<name>G0EVX7_CUPNN</name>
<dbReference type="InterPro" id="IPR016161">
    <property type="entry name" value="Ald_DH/histidinol_DH"/>
</dbReference>
<evidence type="ECO:0000256" key="2">
    <source>
        <dbReference type="ARBA" id="ARBA00022605"/>
    </source>
</evidence>
<dbReference type="InterPro" id="IPR016162">
    <property type="entry name" value="Ald_DH_N"/>
</dbReference>
<dbReference type="EMBL" id="CP002877">
    <property type="protein sequence ID" value="AEI78405.1"/>
    <property type="molecule type" value="Genomic_DNA"/>
</dbReference>
<dbReference type="InterPro" id="IPR012134">
    <property type="entry name" value="Glu-5-SA_DH"/>
</dbReference>
<dbReference type="SUPFAM" id="SSF53720">
    <property type="entry name" value="ALDH-like"/>
    <property type="match status" value="1"/>
</dbReference>
<comment type="subcellular location">
    <subcellularLocation>
        <location evidence="7">Cytoplasm</location>
    </subcellularLocation>
</comment>
<dbReference type="NCBIfam" id="NF001221">
    <property type="entry name" value="PRK00197.1"/>
    <property type="match status" value="1"/>
</dbReference>
<protein>
    <recommendedName>
        <fullName evidence="7">Gamma-glutamyl phosphate reductase</fullName>
        <shortName evidence="7">GPR</shortName>
        <ecNumber evidence="7">1.2.1.41</ecNumber>
    </recommendedName>
    <alternativeName>
        <fullName evidence="7">Glutamate-5-semialdehyde dehydrogenase</fullName>
    </alternativeName>
    <alternativeName>
        <fullName evidence="7">Glutamyl-gamma-semialdehyde dehydrogenase</fullName>
        <shortName evidence="7">GSA dehydrogenase</shortName>
    </alternativeName>
</protein>
<feature type="domain" description="Aldehyde dehydrogenase" evidence="8">
    <location>
        <begin position="316"/>
        <end position="382"/>
    </location>
</feature>
<evidence type="ECO:0000256" key="6">
    <source>
        <dbReference type="ARBA" id="ARBA00049024"/>
    </source>
</evidence>
<dbReference type="PROSITE" id="PS01223">
    <property type="entry name" value="PROA"/>
    <property type="match status" value="1"/>
</dbReference>
<keyword evidence="3 7" id="KW-0641">Proline biosynthesis</keyword>
<evidence type="ECO:0000256" key="3">
    <source>
        <dbReference type="ARBA" id="ARBA00022650"/>
    </source>
</evidence>
<dbReference type="FunFam" id="3.40.309.10:FF:000006">
    <property type="entry name" value="Gamma-glutamyl phosphate reductase"/>
    <property type="match status" value="1"/>
</dbReference>
<reference evidence="9 10" key="1">
    <citation type="journal article" date="2011" name="J. Bacteriol.">
        <title>Complete genome sequence of the type strain Cupriavidus necator N-1.</title>
        <authorList>
            <person name="Poehlein A."/>
            <person name="Kusian B."/>
            <person name="Friedrich B."/>
            <person name="Daniel R."/>
            <person name="Bowien B."/>
        </authorList>
    </citation>
    <scope>NUCLEOTIDE SEQUENCE [LARGE SCALE GENOMIC DNA]</scope>
    <source>
        <strain evidence="10">ATCC 43291 / DSM 13513 / CCUG 52238 / LMG 8453 / N-1</strain>
    </source>
</reference>
<feature type="domain" description="Aldehyde dehydrogenase" evidence="8">
    <location>
        <begin position="10"/>
        <end position="278"/>
    </location>
</feature>
<accession>G0EVX7</accession>
<dbReference type="NCBIfam" id="TIGR00407">
    <property type="entry name" value="proA"/>
    <property type="match status" value="1"/>
</dbReference>
<evidence type="ECO:0000256" key="4">
    <source>
        <dbReference type="ARBA" id="ARBA00022857"/>
    </source>
</evidence>
<dbReference type="Gene3D" id="3.40.309.10">
    <property type="entry name" value="Aldehyde Dehydrogenase, Chain A, domain 2"/>
    <property type="match status" value="1"/>
</dbReference>
<dbReference type="KEGG" id="cnc:CNE_1c30930"/>
<dbReference type="GO" id="GO:0005737">
    <property type="term" value="C:cytoplasm"/>
    <property type="evidence" value="ECO:0007669"/>
    <property type="project" value="UniProtKB-SubCell"/>
</dbReference>
<keyword evidence="7" id="KW-0963">Cytoplasm</keyword>
<gene>
    <name evidence="7 9" type="primary">proA</name>
    <name evidence="9" type="ordered locus">CNE_1c30930</name>
</gene>
<dbReference type="GO" id="GO:0055129">
    <property type="term" value="P:L-proline biosynthetic process"/>
    <property type="evidence" value="ECO:0007669"/>
    <property type="project" value="UniProtKB-UniRule"/>
</dbReference>
<keyword evidence="4 7" id="KW-0521">NADP</keyword>
<evidence type="ECO:0000256" key="5">
    <source>
        <dbReference type="ARBA" id="ARBA00023002"/>
    </source>
</evidence>
<keyword evidence="5 7" id="KW-0560">Oxidoreductase</keyword>
<keyword evidence="2 7" id="KW-0028">Amino-acid biosynthesis</keyword>
<sequence length="426" mass="45574">MNELDLNQYMDRVGRQARAASRAMARASTADKNRALLTIAAAIRRDADKLKAVNARDVERARANGQDAAFIDRLTLSDKAIATMAAGLEQIAALADPIGEISNMKFRPTGIQVGQMRVPLGVIGIIYESRPNVTIDAAALCLKSGNATILRGGSEAIESNTALAALVAEGLSAAGLPSEAVQVIETTDRAAVGRLITMTEYVDVIVPRGGKSLIARLMEEARVPMIKHLDGICHVYIDAAADLDKAVRVCDNAKTQRYAPCNTMETLLVSQDIAAAALPPLCRIYQEKGVELRVCPATRATLEAAGFTGLVDAAEEDWRLEYLAPILAIKTVAGLDEAVAHINEYGSHHTDSIITENYSAGMRFIREVDSASVMINASTRFADGFEYGLGAEIGISNDKLHARGPVGLEGLTSLKYVVFGHGEIRT</sequence>
<dbReference type="EC" id="1.2.1.41" evidence="7"/>
<proteinExistence type="inferred from homology"/>
<dbReference type="InterPro" id="IPR015590">
    <property type="entry name" value="Aldehyde_DH_dom"/>
</dbReference>
<evidence type="ECO:0000313" key="9">
    <source>
        <dbReference type="EMBL" id="AEI78405.1"/>
    </source>
</evidence>
<evidence type="ECO:0000256" key="1">
    <source>
        <dbReference type="ARBA" id="ARBA00004985"/>
    </source>
</evidence>
<dbReference type="Proteomes" id="UP000006798">
    <property type="component" value="Chromosome 1"/>
</dbReference>
<comment type="catalytic activity">
    <reaction evidence="6 7">
        <text>L-glutamate 5-semialdehyde + phosphate + NADP(+) = L-glutamyl 5-phosphate + NADPH + H(+)</text>
        <dbReference type="Rhea" id="RHEA:19541"/>
        <dbReference type="ChEBI" id="CHEBI:15378"/>
        <dbReference type="ChEBI" id="CHEBI:43474"/>
        <dbReference type="ChEBI" id="CHEBI:57783"/>
        <dbReference type="ChEBI" id="CHEBI:58066"/>
        <dbReference type="ChEBI" id="CHEBI:58274"/>
        <dbReference type="ChEBI" id="CHEBI:58349"/>
        <dbReference type="EC" id="1.2.1.41"/>
    </reaction>
</comment>
<comment type="similarity">
    <text evidence="7">Belongs to the gamma-glutamyl phosphate reductase family.</text>
</comment>
<dbReference type="HOGENOM" id="CLU_030231_0_0_4"/>
<evidence type="ECO:0000313" key="10">
    <source>
        <dbReference type="Proteomes" id="UP000006798"/>
    </source>
</evidence>
<comment type="function">
    <text evidence="7">Catalyzes the NADPH-dependent reduction of L-glutamate 5-phosphate into L-glutamate 5-semialdehyde and phosphate. The product spontaneously undergoes cyclization to form 1-pyrroline-5-carboxylate.</text>
</comment>
<evidence type="ECO:0000256" key="7">
    <source>
        <dbReference type="HAMAP-Rule" id="MF_00412"/>
    </source>
</evidence>
<dbReference type="PANTHER" id="PTHR11063:SF8">
    <property type="entry name" value="DELTA-1-PYRROLINE-5-CARBOXYLATE SYNTHASE"/>
    <property type="match status" value="1"/>
</dbReference>
<dbReference type="Gene3D" id="3.40.605.10">
    <property type="entry name" value="Aldehyde Dehydrogenase, Chain A, domain 1"/>
    <property type="match status" value="1"/>
</dbReference>
<dbReference type="PIRSF" id="PIRSF000151">
    <property type="entry name" value="GPR"/>
    <property type="match status" value="1"/>
</dbReference>
<dbReference type="GeneID" id="34308338"/>